<dbReference type="SUPFAM" id="SSF51735">
    <property type="entry name" value="NAD(P)-binding Rossmann-fold domains"/>
    <property type="match status" value="1"/>
</dbReference>
<organism evidence="3 4">
    <name type="scientific">Neohortaea acidophila</name>
    <dbReference type="NCBI Taxonomy" id="245834"/>
    <lineage>
        <taxon>Eukaryota</taxon>
        <taxon>Fungi</taxon>
        <taxon>Dikarya</taxon>
        <taxon>Ascomycota</taxon>
        <taxon>Pezizomycotina</taxon>
        <taxon>Dothideomycetes</taxon>
        <taxon>Dothideomycetidae</taxon>
        <taxon>Mycosphaerellales</taxon>
        <taxon>Teratosphaeriaceae</taxon>
        <taxon>Neohortaea</taxon>
    </lineage>
</organism>
<keyword evidence="4" id="KW-1185">Reference proteome</keyword>
<evidence type="ECO:0000313" key="4">
    <source>
        <dbReference type="Proteomes" id="UP000799767"/>
    </source>
</evidence>
<dbReference type="AlphaFoldDB" id="A0A6A6PX48"/>
<dbReference type="Pfam" id="PF00106">
    <property type="entry name" value="adh_short"/>
    <property type="match status" value="1"/>
</dbReference>
<accession>A0A6A6PX48</accession>
<dbReference type="GeneID" id="54478043"/>
<protein>
    <submittedName>
        <fullName evidence="3">Uncharacterized protein</fullName>
    </submittedName>
</protein>
<comment type="similarity">
    <text evidence="1">Belongs to the short-chain dehydrogenases/reductases (SDR) family.</text>
</comment>
<dbReference type="InterPro" id="IPR036291">
    <property type="entry name" value="NAD(P)-bd_dom_sf"/>
</dbReference>
<keyword evidence="2" id="KW-0560">Oxidoreductase</keyword>
<name>A0A6A6PX48_9PEZI</name>
<dbReference type="PANTHER" id="PTHR43180">
    <property type="entry name" value="3-OXOACYL-(ACYL-CARRIER-PROTEIN) REDUCTASE (AFU_ORTHOLOGUE AFUA_6G11210)"/>
    <property type="match status" value="1"/>
</dbReference>
<proteinExistence type="inferred from homology"/>
<dbReference type="PRINTS" id="PR00081">
    <property type="entry name" value="GDHRDH"/>
</dbReference>
<reference evidence="3" key="1">
    <citation type="journal article" date="2020" name="Stud. Mycol.">
        <title>101 Dothideomycetes genomes: a test case for predicting lifestyles and emergence of pathogens.</title>
        <authorList>
            <person name="Haridas S."/>
            <person name="Albert R."/>
            <person name="Binder M."/>
            <person name="Bloem J."/>
            <person name="Labutti K."/>
            <person name="Salamov A."/>
            <person name="Andreopoulos B."/>
            <person name="Baker S."/>
            <person name="Barry K."/>
            <person name="Bills G."/>
            <person name="Bluhm B."/>
            <person name="Cannon C."/>
            <person name="Castanera R."/>
            <person name="Culley D."/>
            <person name="Daum C."/>
            <person name="Ezra D."/>
            <person name="Gonzalez J."/>
            <person name="Henrissat B."/>
            <person name="Kuo A."/>
            <person name="Liang C."/>
            <person name="Lipzen A."/>
            <person name="Lutzoni F."/>
            <person name="Magnuson J."/>
            <person name="Mondo S."/>
            <person name="Nolan M."/>
            <person name="Ohm R."/>
            <person name="Pangilinan J."/>
            <person name="Park H.-J."/>
            <person name="Ramirez L."/>
            <person name="Alfaro M."/>
            <person name="Sun H."/>
            <person name="Tritt A."/>
            <person name="Yoshinaga Y."/>
            <person name="Zwiers L.-H."/>
            <person name="Turgeon B."/>
            <person name="Goodwin S."/>
            <person name="Spatafora J."/>
            <person name="Crous P."/>
            <person name="Grigoriev I."/>
        </authorList>
    </citation>
    <scope>NUCLEOTIDE SEQUENCE</scope>
    <source>
        <strain evidence="3">CBS 113389</strain>
    </source>
</reference>
<evidence type="ECO:0000256" key="2">
    <source>
        <dbReference type="ARBA" id="ARBA00023002"/>
    </source>
</evidence>
<dbReference type="GO" id="GO:0016491">
    <property type="term" value="F:oxidoreductase activity"/>
    <property type="evidence" value="ECO:0007669"/>
    <property type="project" value="UniProtKB-KW"/>
</dbReference>
<sequence>MANLQEFFITDEHLAPLAGKVIIVTGCSSGIGEATTQLLLSVNAKVVGGDLNPPAKPHDNLLFVKTNVTSWPSLLNLFKTAVATHGRIDHVFSNAGITGRADYLTDTLDANGDIQEPSNLTYDIDLRGMVNTSYLGLTYLRRQSPSTGSIVCTASAASFQRFRIADYTAAKHGVLGWMRGVVPNLQSQNLPIRINAISPSWTITGMTPTPAVQALRDLKLVEWQGPEVVARSVAVLMADQQRQGQLIYSVAGRYYEIEEAALLPAARGFIGVNDEDKVIEALHRVTPDIGRV</sequence>
<evidence type="ECO:0000256" key="1">
    <source>
        <dbReference type="ARBA" id="ARBA00006484"/>
    </source>
</evidence>
<dbReference type="Proteomes" id="UP000799767">
    <property type="component" value="Unassembled WGS sequence"/>
</dbReference>
<dbReference type="InterPro" id="IPR002347">
    <property type="entry name" value="SDR_fam"/>
</dbReference>
<dbReference type="PANTHER" id="PTHR43180:SF10">
    <property type="entry name" value="NAD(P)-BINDING PROTEIN"/>
    <property type="match status" value="1"/>
</dbReference>
<dbReference type="Gene3D" id="3.40.50.720">
    <property type="entry name" value="NAD(P)-binding Rossmann-like Domain"/>
    <property type="match status" value="1"/>
</dbReference>
<dbReference type="RefSeq" id="XP_033591317.1">
    <property type="nucleotide sequence ID" value="XM_033737041.1"/>
</dbReference>
<gene>
    <name evidence="3" type="ORF">BDY17DRAFT_323580</name>
</gene>
<dbReference type="EMBL" id="MU001634">
    <property type="protein sequence ID" value="KAF2484748.1"/>
    <property type="molecule type" value="Genomic_DNA"/>
</dbReference>
<dbReference type="OrthoDB" id="37659at2759"/>
<evidence type="ECO:0000313" key="3">
    <source>
        <dbReference type="EMBL" id="KAF2484748.1"/>
    </source>
</evidence>